<evidence type="ECO:0000313" key="3">
    <source>
        <dbReference type="Proteomes" id="UP001174677"/>
    </source>
</evidence>
<reference evidence="2 3" key="1">
    <citation type="journal article" date="2023" name="Plant Biotechnol. J.">
        <title>Chromosome-level wild Hevea brasiliensis genome provides new tools for genomic-assisted breeding and valuable loci to elevate rubber yield.</title>
        <authorList>
            <person name="Cheng H."/>
            <person name="Song X."/>
            <person name="Hu Y."/>
            <person name="Wu T."/>
            <person name="Yang Q."/>
            <person name="An Z."/>
            <person name="Feng S."/>
            <person name="Deng Z."/>
            <person name="Wu W."/>
            <person name="Zeng X."/>
            <person name="Tu M."/>
            <person name="Wang X."/>
            <person name="Huang H."/>
        </authorList>
    </citation>
    <scope>NUCLEOTIDE SEQUENCE [LARGE SCALE GENOMIC DNA]</scope>
    <source>
        <strain evidence="2">MT/VB/25A 57/8</strain>
    </source>
</reference>
<proteinExistence type="predicted"/>
<protein>
    <submittedName>
        <fullName evidence="2">Uncharacterized protein</fullName>
    </submittedName>
</protein>
<dbReference type="PANTHER" id="PTHR23335:SF3">
    <property type="entry name" value="CALMODULIN-BINDING TRANSCRIPTION ACTIVATOR 5"/>
    <property type="match status" value="1"/>
</dbReference>
<dbReference type="Gene3D" id="1.20.5.190">
    <property type="match status" value="1"/>
</dbReference>
<keyword evidence="1" id="KW-0112">Calmodulin-binding</keyword>
<dbReference type="PROSITE" id="PS50096">
    <property type="entry name" value="IQ"/>
    <property type="match status" value="2"/>
</dbReference>
<accession>A0ABQ9L186</accession>
<evidence type="ECO:0000313" key="2">
    <source>
        <dbReference type="EMBL" id="KAJ9154568.1"/>
    </source>
</evidence>
<gene>
    <name evidence="2" type="ORF">P3X46_027888</name>
</gene>
<keyword evidence="3" id="KW-1185">Reference proteome</keyword>
<dbReference type="Pfam" id="PF00612">
    <property type="entry name" value="IQ"/>
    <property type="match status" value="2"/>
</dbReference>
<comment type="caution">
    <text evidence="2">The sequence shown here is derived from an EMBL/GenBank/DDBJ whole genome shotgun (WGS) entry which is preliminary data.</text>
</comment>
<evidence type="ECO:0000256" key="1">
    <source>
        <dbReference type="ARBA" id="ARBA00022860"/>
    </source>
</evidence>
<organism evidence="2 3">
    <name type="scientific">Hevea brasiliensis</name>
    <name type="common">Para rubber tree</name>
    <name type="synonym">Siphonia brasiliensis</name>
    <dbReference type="NCBI Taxonomy" id="3981"/>
    <lineage>
        <taxon>Eukaryota</taxon>
        <taxon>Viridiplantae</taxon>
        <taxon>Streptophyta</taxon>
        <taxon>Embryophyta</taxon>
        <taxon>Tracheophyta</taxon>
        <taxon>Spermatophyta</taxon>
        <taxon>Magnoliopsida</taxon>
        <taxon>eudicotyledons</taxon>
        <taxon>Gunneridae</taxon>
        <taxon>Pentapetalae</taxon>
        <taxon>rosids</taxon>
        <taxon>fabids</taxon>
        <taxon>Malpighiales</taxon>
        <taxon>Euphorbiaceae</taxon>
        <taxon>Crotonoideae</taxon>
        <taxon>Micrandreae</taxon>
        <taxon>Hevea</taxon>
    </lineage>
</organism>
<dbReference type="InterPro" id="IPR027417">
    <property type="entry name" value="P-loop_NTPase"/>
</dbReference>
<dbReference type="EMBL" id="JARPOI010000015">
    <property type="protein sequence ID" value="KAJ9154568.1"/>
    <property type="molecule type" value="Genomic_DNA"/>
</dbReference>
<name>A0ABQ9L186_HEVBR</name>
<dbReference type="Proteomes" id="UP001174677">
    <property type="component" value="Chromosome 15"/>
</dbReference>
<sequence length="99" mass="11930">MTAATRIQFRFRTWKMRKEFLNMRGHAIKIQVTFRGFQVRRQYRKIVWSVGVLEKAILRWTLKRKGFRGLHVDPVEVVADERQESDAEEDFYQASRKQA</sequence>
<dbReference type="PANTHER" id="PTHR23335">
    <property type="entry name" value="CALMODULIN-BINDING TRANSCRIPTION ACTIVATOR CAMTA"/>
    <property type="match status" value="1"/>
</dbReference>
<dbReference type="SUPFAM" id="SSF52540">
    <property type="entry name" value="P-loop containing nucleoside triphosphate hydrolases"/>
    <property type="match status" value="1"/>
</dbReference>
<dbReference type="InterPro" id="IPR000048">
    <property type="entry name" value="IQ_motif_EF-hand-BS"/>
</dbReference>